<reference evidence="8 9" key="1">
    <citation type="submission" date="2020-02" db="EMBL/GenBank/DDBJ databases">
        <title>Genomic and physiological characterization of two novel Nitrospinaceae genera.</title>
        <authorList>
            <person name="Mueller A.J."/>
            <person name="Jung M.-Y."/>
            <person name="Strachan C.R."/>
            <person name="Herbold C.W."/>
            <person name="Kirkegaard R.H."/>
            <person name="Daims H."/>
        </authorList>
    </citation>
    <scope>NUCLEOTIDE SEQUENCE [LARGE SCALE GENOMIC DNA]</scope>
    <source>
        <strain evidence="8">EB</strain>
    </source>
</reference>
<evidence type="ECO:0000256" key="2">
    <source>
        <dbReference type="ARBA" id="ARBA00022490"/>
    </source>
</evidence>
<feature type="binding site" evidence="7">
    <location>
        <position position="142"/>
    </location>
    <ligand>
        <name>substrate</name>
    </ligand>
</feature>
<dbReference type="CDD" id="cd00412">
    <property type="entry name" value="pyrophosphatase"/>
    <property type="match status" value="1"/>
</dbReference>
<dbReference type="FunFam" id="3.90.80.10:FF:000003">
    <property type="entry name" value="Inorganic pyrophosphatase"/>
    <property type="match status" value="1"/>
</dbReference>
<dbReference type="EMBL" id="CP048685">
    <property type="protein sequence ID" value="QPJ62053.1"/>
    <property type="molecule type" value="Genomic_DNA"/>
</dbReference>
<evidence type="ECO:0000256" key="1">
    <source>
        <dbReference type="ARBA" id="ARBA00001946"/>
    </source>
</evidence>
<dbReference type="NCBIfam" id="NF002317">
    <property type="entry name" value="PRK01250.1"/>
    <property type="match status" value="1"/>
</dbReference>
<dbReference type="GO" id="GO:0005737">
    <property type="term" value="C:cytoplasm"/>
    <property type="evidence" value="ECO:0007669"/>
    <property type="project" value="UniProtKB-SubCell"/>
</dbReference>
<feature type="binding site" evidence="7">
    <location>
        <position position="71"/>
    </location>
    <ligand>
        <name>Mg(2+)</name>
        <dbReference type="ChEBI" id="CHEBI:18420"/>
        <label>1</label>
    </ligand>
</feature>
<dbReference type="InterPro" id="IPR008162">
    <property type="entry name" value="Pyrophosphatase"/>
</dbReference>
<dbReference type="Gene3D" id="3.90.80.10">
    <property type="entry name" value="Inorganic pyrophosphatase"/>
    <property type="match status" value="1"/>
</dbReference>
<gene>
    <name evidence="7 8" type="primary">ppa</name>
    <name evidence="8" type="ORF">G3M70_09290</name>
</gene>
<comment type="subcellular location">
    <subcellularLocation>
        <location evidence="7">Cytoplasm</location>
    </subcellularLocation>
</comment>
<name>A0A7T0BW61_9BACT</name>
<keyword evidence="5 7" id="KW-0460">Magnesium</keyword>
<accession>A0A7T0BW61</accession>
<dbReference type="HAMAP" id="MF_00209">
    <property type="entry name" value="Inorganic_PPase"/>
    <property type="match status" value="1"/>
</dbReference>
<dbReference type="PROSITE" id="PS00387">
    <property type="entry name" value="PPASE"/>
    <property type="match status" value="1"/>
</dbReference>
<keyword evidence="3 7" id="KW-0479">Metal-binding</keyword>
<organism evidence="8 9">
    <name type="scientific">Candidatus Nitronauta litoralis</name>
    <dbReference type="NCBI Taxonomy" id="2705533"/>
    <lineage>
        <taxon>Bacteria</taxon>
        <taxon>Pseudomonadati</taxon>
        <taxon>Nitrospinota/Tectimicrobiota group</taxon>
        <taxon>Nitrospinota</taxon>
        <taxon>Nitrospinia</taxon>
        <taxon>Nitrospinales</taxon>
        <taxon>Nitrospinaceae</taxon>
        <taxon>Candidatus Nitronauta</taxon>
    </lineage>
</organism>
<dbReference type="EC" id="3.6.1.1" evidence="7"/>
<evidence type="ECO:0000256" key="4">
    <source>
        <dbReference type="ARBA" id="ARBA00022801"/>
    </source>
</evidence>
<evidence type="ECO:0000313" key="9">
    <source>
        <dbReference type="Proteomes" id="UP000594688"/>
    </source>
</evidence>
<feature type="binding site" evidence="7">
    <location>
        <position position="44"/>
    </location>
    <ligand>
        <name>substrate</name>
    </ligand>
</feature>
<evidence type="ECO:0000256" key="3">
    <source>
        <dbReference type="ARBA" id="ARBA00022723"/>
    </source>
</evidence>
<dbReference type="PANTHER" id="PTHR10286">
    <property type="entry name" value="INORGANIC PYROPHOSPHATASE"/>
    <property type="match status" value="1"/>
</dbReference>
<comment type="similarity">
    <text evidence="7">Belongs to the PPase family.</text>
</comment>
<comment type="catalytic activity">
    <reaction evidence="6 7">
        <text>diphosphate + H2O = 2 phosphate + H(+)</text>
        <dbReference type="Rhea" id="RHEA:24576"/>
        <dbReference type="ChEBI" id="CHEBI:15377"/>
        <dbReference type="ChEBI" id="CHEBI:15378"/>
        <dbReference type="ChEBI" id="CHEBI:33019"/>
        <dbReference type="ChEBI" id="CHEBI:43474"/>
        <dbReference type="EC" id="3.6.1.1"/>
    </reaction>
</comment>
<comment type="subunit">
    <text evidence="7">Homohexamer.</text>
</comment>
<proteinExistence type="inferred from homology"/>
<dbReference type="Pfam" id="PF00719">
    <property type="entry name" value="Pyrophosphatase"/>
    <property type="match status" value="1"/>
</dbReference>
<protein>
    <recommendedName>
        <fullName evidence="7">Inorganic pyrophosphatase</fullName>
        <ecNumber evidence="7">3.6.1.1</ecNumber>
    </recommendedName>
    <alternativeName>
        <fullName evidence="7">Pyrophosphate phospho-hydrolase</fullName>
        <shortName evidence="7">PPase</shortName>
    </alternativeName>
</protein>
<comment type="cofactor">
    <cofactor evidence="1 7">
        <name>Mg(2+)</name>
        <dbReference type="ChEBI" id="CHEBI:18420"/>
    </cofactor>
</comment>
<dbReference type="GO" id="GO:0004427">
    <property type="term" value="F:inorganic diphosphate phosphatase activity"/>
    <property type="evidence" value="ECO:0007669"/>
    <property type="project" value="UniProtKB-UniRule"/>
</dbReference>
<keyword evidence="2 7" id="KW-0963">Cytoplasm</keyword>
<evidence type="ECO:0000256" key="5">
    <source>
        <dbReference type="ARBA" id="ARBA00022842"/>
    </source>
</evidence>
<dbReference type="SUPFAM" id="SSF50324">
    <property type="entry name" value="Inorganic pyrophosphatase"/>
    <property type="match status" value="1"/>
</dbReference>
<feature type="binding site" evidence="7">
    <location>
        <position position="103"/>
    </location>
    <ligand>
        <name>Mg(2+)</name>
        <dbReference type="ChEBI" id="CHEBI:18420"/>
        <label>1</label>
    </ligand>
</feature>
<feature type="binding site" evidence="7">
    <location>
        <position position="56"/>
    </location>
    <ligand>
        <name>substrate</name>
    </ligand>
</feature>
<evidence type="ECO:0000256" key="7">
    <source>
        <dbReference type="HAMAP-Rule" id="MF_00209"/>
    </source>
</evidence>
<comment type="function">
    <text evidence="7">Catalyzes the hydrolysis of inorganic pyrophosphate (PPi) forming two phosphate ions.</text>
</comment>
<keyword evidence="4 7" id="KW-0378">Hydrolase</keyword>
<dbReference type="AlphaFoldDB" id="A0A7T0BW61"/>
<dbReference type="GO" id="GO:0000287">
    <property type="term" value="F:magnesium ion binding"/>
    <property type="evidence" value="ECO:0007669"/>
    <property type="project" value="UniProtKB-UniRule"/>
</dbReference>
<feature type="binding site" evidence="7">
    <location>
        <position position="66"/>
    </location>
    <ligand>
        <name>Mg(2+)</name>
        <dbReference type="ChEBI" id="CHEBI:18420"/>
        <label>1</label>
    </ligand>
</feature>
<dbReference type="GO" id="GO:0006796">
    <property type="term" value="P:phosphate-containing compound metabolic process"/>
    <property type="evidence" value="ECO:0007669"/>
    <property type="project" value="InterPro"/>
</dbReference>
<evidence type="ECO:0000313" key="8">
    <source>
        <dbReference type="EMBL" id="QPJ62053.1"/>
    </source>
</evidence>
<dbReference type="InterPro" id="IPR036649">
    <property type="entry name" value="Pyrophosphatase_sf"/>
</dbReference>
<feature type="binding site" evidence="7">
    <location>
        <position position="30"/>
    </location>
    <ligand>
        <name>substrate</name>
    </ligand>
</feature>
<dbReference type="KEGG" id="nli:G3M70_09290"/>
<sequence>MNINEIPIGEAPPWDVNVIIEVPFGREPVKYEMDKNSGALFVDRVMHTSMRYPCNYGFIPHTLSEDGDPIDVLVASPVEFLSGCIVRCRPVGVLKMEDEKGADEKILAVPVNALNPYYKHVKEYTELPNMLLDQISHFFSRYKDLESGKWVELDGWAGAEHAAELIQQSIERAID</sequence>
<feature type="binding site" evidence="7">
    <location>
        <position position="71"/>
    </location>
    <ligand>
        <name>Mg(2+)</name>
        <dbReference type="ChEBI" id="CHEBI:18420"/>
        <label>2</label>
    </ligand>
</feature>
<dbReference type="Proteomes" id="UP000594688">
    <property type="component" value="Chromosome"/>
</dbReference>
<evidence type="ECO:0000256" key="6">
    <source>
        <dbReference type="ARBA" id="ARBA00047820"/>
    </source>
</evidence>